<evidence type="ECO:0000256" key="1">
    <source>
        <dbReference type="ARBA" id="ARBA00004123"/>
    </source>
</evidence>
<evidence type="ECO:0000256" key="4">
    <source>
        <dbReference type="ARBA" id="ARBA00023125"/>
    </source>
</evidence>
<dbReference type="GO" id="GO:0005634">
    <property type="term" value="C:nucleus"/>
    <property type="evidence" value="ECO:0007669"/>
    <property type="project" value="UniProtKB-SubCell"/>
</dbReference>
<dbReference type="GO" id="GO:0008270">
    <property type="term" value="F:zinc ion binding"/>
    <property type="evidence" value="ECO:0007669"/>
    <property type="project" value="InterPro"/>
</dbReference>
<dbReference type="Gene3D" id="4.10.240.10">
    <property type="entry name" value="Zn(2)-C6 fungal-type DNA-binding domain"/>
    <property type="match status" value="1"/>
</dbReference>
<evidence type="ECO:0000313" key="8">
    <source>
        <dbReference type="EMBL" id="CAH0024754.1"/>
    </source>
</evidence>
<dbReference type="GO" id="GO:0043565">
    <property type="term" value="F:sequence-specific DNA binding"/>
    <property type="evidence" value="ECO:0007669"/>
    <property type="project" value="TreeGrafter"/>
</dbReference>
<protein>
    <recommendedName>
        <fullName evidence="7">Zn(2)-C6 fungal-type domain-containing protein</fullName>
    </recommendedName>
</protein>
<dbReference type="InterPro" id="IPR036864">
    <property type="entry name" value="Zn2-C6_fun-type_DNA-bd_sf"/>
</dbReference>
<proteinExistence type="predicted"/>
<evidence type="ECO:0000256" key="2">
    <source>
        <dbReference type="ARBA" id="ARBA00022723"/>
    </source>
</evidence>
<keyword evidence="9" id="KW-1185">Reference proteome</keyword>
<dbReference type="OrthoDB" id="3990906at2759"/>
<evidence type="ECO:0000256" key="3">
    <source>
        <dbReference type="ARBA" id="ARBA00023015"/>
    </source>
</evidence>
<dbReference type="CDD" id="cd00067">
    <property type="entry name" value="GAL4"/>
    <property type="match status" value="1"/>
</dbReference>
<organism evidence="8 9">
    <name type="scientific">Clonostachys rhizophaga</name>
    <dbReference type="NCBI Taxonomy" id="160324"/>
    <lineage>
        <taxon>Eukaryota</taxon>
        <taxon>Fungi</taxon>
        <taxon>Dikarya</taxon>
        <taxon>Ascomycota</taxon>
        <taxon>Pezizomycotina</taxon>
        <taxon>Sordariomycetes</taxon>
        <taxon>Hypocreomycetidae</taxon>
        <taxon>Hypocreales</taxon>
        <taxon>Bionectriaceae</taxon>
        <taxon>Clonostachys</taxon>
    </lineage>
</organism>
<dbReference type="PANTHER" id="PTHR47540">
    <property type="entry name" value="THIAMINE REPRESSIBLE GENES REGULATORY PROTEIN THI5"/>
    <property type="match status" value="1"/>
</dbReference>
<gene>
    <name evidence="8" type="ORF">CRHIZ90672A_00011939</name>
</gene>
<keyword evidence="6" id="KW-0539">Nucleus</keyword>
<evidence type="ECO:0000256" key="5">
    <source>
        <dbReference type="ARBA" id="ARBA00023163"/>
    </source>
</evidence>
<accession>A0A9N9VK17</accession>
<dbReference type="SUPFAM" id="SSF57701">
    <property type="entry name" value="Zn2/Cys6 DNA-binding domain"/>
    <property type="match status" value="1"/>
</dbReference>
<evidence type="ECO:0000313" key="9">
    <source>
        <dbReference type="Proteomes" id="UP000696573"/>
    </source>
</evidence>
<comment type="caution">
    <text evidence="8">The sequence shown here is derived from an EMBL/GenBank/DDBJ whole genome shotgun (WGS) entry which is preliminary data.</text>
</comment>
<comment type="subcellular location">
    <subcellularLocation>
        <location evidence="1">Nucleus</location>
    </subcellularLocation>
</comment>
<reference evidence="8" key="1">
    <citation type="submission" date="2021-10" db="EMBL/GenBank/DDBJ databases">
        <authorList>
            <person name="Piombo E."/>
        </authorList>
    </citation>
    <scope>NUCLEOTIDE SEQUENCE</scope>
</reference>
<dbReference type="GO" id="GO:0006351">
    <property type="term" value="P:DNA-templated transcription"/>
    <property type="evidence" value="ECO:0007669"/>
    <property type="project" value="InterPro"/>
</dbReference>
<dbReference type="AlphaFoldDB" id="A0A9N9VK17"/>
<feature type="domain" description="Zn(2)-C6 fungal-type" evidence="7">
    <location>
        <begin position="39"/>
        <end position="69"/>
    </location>
</feature>
<keyword evidence="3" id="KW-0805">Transcription regulation</keyword>
<dbReference type="GO" id="GO:0045944">
    <property type="term" value="P:positive regulation of transcription by RNA polymerase II"/>
    <property type="evidence" value="ECO:0007669"/>
    <property type="project" value="TreeGrafter"/>
</dbReference>
<keyword evidence="5" id="KW-0804">Transcription</keyword>
<dbReference type="Pfam" id="PF00172">
    <property type="entry name" value="Zn_clus"/>
    <property type="match status" value="1"/>
</dbReference>
<dbReference type="SMART" id="SM00066">
    <property type="entry name" value="GAL4"/>
    <property type="match status" value="1"/>
</dbReference>
<dbReference type="EMBL" id="CABFNQ020000700">
    <property type="protein sequence ID" value="CAH0024754.1"/>
    <property type="molecule type" value="Genomic_DNA"/>
</dbReference>
<evidence type="ECO:0000259" key="7">
    <source>
        <dbReference type="PROSITE" id="PS50048"/>
    </source>
</evidence>
<evidence type="ECO:0000256" key="6">
    <source>
        <dbReference type="ARBA" id="ARBA00023242"/>
    </source>
</evidence>
<name>A0A9N9VK17_9HYPO</name>
<dbReference type="GO" id="GO:0000981">
    <property type="term" value="F:DNA-binding transcription factor activity, RNA polymerase II-specific"/>
    <property type="evidence" value="ECO:0007669"/>
    <property type="project" value="InterPro"/>
</dbReference>
<keyword evidence="2" id="KW-0479">Metal-binding</keyword>
<dbReference type="Pfam" id="PF04082">
    <property type="entry name" value="Fungal_trans"/>
    <property type="match status" value="1"/>
</dbReference>
<dbReference type="InterPro" id="IPR051711">
    <property type="entry name" value="Stress_Response_Reg"/>
</dbReference>
<dbReference type="Proteomes" id="UP000696573">
    <property type="component" value="Unassembled WGS sequence"/>
</dbReference>
<sequence length="678" mass="75893">MSDDSASYSLDKESNESIAQGDAELTLTSLLQRRTSPTACRKCHSRKVKCSGGQPCNACLANKEDECVYPRRQRVIKVTQEDLESLLREVQQLRKRNATVAPTKTLKPQSPPRLGSPVLELSAQYPPWFLNSIVPHTPILIGEGSDAGFATRCRNAISDTPYNHVPRLNYPTDEYLAVLSEAEAPWPSPPKARMLVNIALWHVSDRYHVVLKSQVLHNLEQNPSLMSVMTRSKMMALFAIGELYSSRTICKNRGYSGLPFFAKATGVLSIMSERPHLDAIEIRLLLSFYSLAINRRYSAYALAGSATRLAVLMGLHLNVSENELTDPALREHRNRVWWTCYSFDRMWGVNLGNPVGVFDNVIDVDLPSDRETLSAGDFSDAAYYIARTRLAQVAGQVLQVMYLRNDRPDSREGSQAQRVQDSLKNLLRWRENLPNHLCINANDPPQTLSNAVSLYLSFNQCIVMTTRPIFLNILRQTIAFKKGLGPEPQIPQSAISLADACYRCARHNVRLLTDSWADGSFPTFDWLYPQYLFSSAIIIQISSLVKGKDWPHNGQEQIESAFEILCQLRDTGHLAAKEFLRHLEAIKAAITELVTNGVIPSSPNYVWPSPSDEISASVAAIRGHPNLDMSGPLLQDLLMQPSLDLQFIDNSLSENMSQGLYWSTITPDNCMDQPWGGT</sequence>
<keyword evidence="4" id="KW-0238">DNA-binding</keyword>
<dbReference type="SMART" id="SM00906">
    <property type="entry name" value="Fungal_trans"/>
    <property type="match status" value="1"/>
</dbReference>
<dbReference type="PROSITE" id="PS50048">
    <property type="entry name" value="ZN2_CY6_FUNGAL_2"/>
    <property type="match status" value="1"/>
</dbReference>
<dbReference type="InterPro" id="IPR001138">
    <property type="entry name" value="Zn2Cys6_DnaBD"/>
</dbReference>
<dbReference type="PANTHER" id="PTHR47540:SF6">
    <property type="entry name" value="ZN(II)2CYS6 TRANSCRIPTION FACTOR (EUROFUNG)"/>
    <property type="match status" value="1"/>
</dbReference>
<dbReference type="InterPro" id="IPR007219">
    <property type="entry name" value="XnlR_reg_dom"/>
</dbReference>
<dbReference type="PROSITE" id="PS00463">
    <property type="entry name" value="ZN2_CY6_FUNGAL_1"/>
    <property type="match status" value="1"/>
</dbReference>
<dbReference type="CDD" id="cd12148">
    <property type="entry name" value="fungal_TF_MHR"/>
    <property type="match status" value="1"/>
</dbReference>